<dbReference type="InterPro" id="IPR003594">
    <property type="entry name" value="HATPase_dom"/>
</dbReference>
<dbReference type="SMART" id="SM00387">
    <property type="entry name" value="HATPase_c"/>
    <property type="match status" value="1"/>
</dbReference>
<keyword evidence="9 14" id="KW-0067">ATP-binding</keyword>
<sequence>MSSVHHGKFGFRSISARLFISVFLALLTFTIAFVLLSQFAHNNSDHARNRAVASQIMNQIEPFLAEAHTLSAQNNLLQARFSLVVIKKSFDIFDESLNAKIGLYDPQGRLMLQTENTDLPETLLPDPPWISQIFAPSPPHIVVESALGYSLWYENRIPSPERPLMAWFNLFSGTVLLFTIMSAVLWWISHSITWRINQLSRQMSRLGEGDFSVRVSEEGNDEIAVLAHGFNQSAQKIEQLINAHSLLLAHASHEFRTPITRIRLQIEMMDMLTSQLDEATKAKFDKRASAVNRDLTGLNDLVESILLVSRLDAGHALQATEQVDLYELIRSEVQHYPEATLIGEVVSVMAQPKLLTHLVRNLLNNAMIHGIPPVQVYLYHAADIQEAKLIPQCLLDSFCDIGDSDILHSKSDEALAPESKTPTDFLKRLTRPKEKDKPKSDKPNFAVLAFIDQGLGIPEDKREDIFSPFVRLKQEKKGSGLGLSLVSQIVEAHQGKIITDTWQGHTRFLVILPLTAKSKPLAYETKNEPANH</sequence>
<evidence type="ECO:0000259" key="13">
    <source>
        <dbReference type="PROSITE" id="PS50885"/>
    </source>
</evidence>
<keyword evidence="11" id="KW-0812">Transmembrane</keyword>
<dbReference type="InterPro" id="IPR004358">
    <property type="entry name" value="Sig_transdc_His_kin-like_C"/>
</dbReference>
<gene>
    <name evidence="14" type="ORF">U0021_05920</name>
</gene>
<feature type="domain" description="HAMP" evidence="13">
    <location>
        <begin position="190"/>
        <end position="242"/>
    </location>
</feature>
<comment type="catalytic activity">
    <reaction evidence="1">
        <text>ATP + protein L-histidine = ADP + protein N-phospho-L-histidine.</text>
        <dbReference type="EC" id="2.7.13.3"/>
    </reaction>
</comment>
<evidence type="ECO:0000256" key="6">
    <source>
        <dbReference type="ARBA" id="ARBA00022679"/>
    </source>
</evidence>
<name>A0ABZ0WVM6_9GAMM</name>
<dbReference type="InterPro" id="IPR036097">
    <property type="entry name" value="HisK_dim/P_sf"/>
</dbReference>
<keyword evidence="5" id="KW-0597">Phosphoprotein</keyword>
<dbReference type="Pfam" id="PF00512">
    <property type="entry name" value="HisKA"/>
    <property type="match status" value="1"/>
</dbReference>
<dbReference type="SMART" id="SM00388">
    <property type="entry name" value="HisKA"/>
    <property type="match status" value="1"/>
</dbReference>
<keyword evidence="4" id="KW-1003">Cell membrane</keyword>
<feature type="compositionally biased region" description="Basic and acidic residues" evidence="10">
    <location>
        <begin position="425"/>
        <end position="441"/>
    </location>
</feature>
<dbReference type="SUPFAM" id="SSF47384">
    <property type="entry name" value="Homodimeric domain of signal transducing histidine kinase"/>
    <property type="match status" value="1"/>
</dbReference>
<evidence type="ECO:0000259" key="12">
    <source>
        <dbReference type="PROSITE" id="PS50109"/>
    </source>
</evidence>
<dbReference type="InterPro" id="IPR003660">
    <property type="entry name" value="HAMP_dom"/>
</dbReference>
<dbReference type="PROSITE" id="PS50109">
    <property type="entry name" value="HIS_KIN"/>
    <property type="match status" value="1"/>
</dbReference>
<evidence type="ECO:0000256" key="2">
    <source>
        <dbReference type="ARBA" id="ARBA00004651"/>
    </source>
</evidence>
<evidence type="ECO:0000256" key="7">
    <source>
        <dbReference type="ARBA" id="ARBA00022741"/>
    </source>
</evidence>
<evidence type="ECO:0000256" key="3">
    <source>
        <dbReference type="ARBA" id="ARBA00012438"/>
    </source>
</evidence>
<dbReference type="PANTHER" id="PTHR44936">
    <property type="entry name" value="SENSOR PROTEIN CREC"/>
    <property type="match status" value="1"/>
</dbReference>
<dbReference type="PANTHER" id="PTHR44936:SF10">
    <property type="entry name" value="SENSOR PROTEIN RSTB"/>
    <property type="match status" value="1"/>
</dbReference>
<dbReference type="SUPFAM" id="SSF158472">
    <property type="entry name" value="HAMP domain-like"/>
    <property type="match status" value="1"/>
</dbReference>
<feature type="domain" description="Histidine kinase" evidence="12">
    <location>
        <begin position="250"/>
        <end position="516"/>
    </location>
</feature>
<dbReference type="CDD" id="cd00082">
    <property type="entry name" value="HisKA"/>
    <property type="match status" value="1"/>
</dbReference>
<evidence type="ECO:0000256" key="4">
    <source>
        <dbReference type="ARBA" id="ARBA00022475"/>
    </source>
</evidence>
<dbReference type="EMBL" id="CP139961">
    <property type="protein sequence ID" value="WQE03306.1"/>
    <property type="molecule type" value="Genomic_DNA"/>
</dbReference>
<dbReference type="InterPro" id="IPR003661">
    <property type="entry name" value="HisK_dim/P_dom"/>
</dbReference>
<keyword evidence="15" id="KW-1185">Reference proteome</keyword>
<comment type="subcellular location">
    <subcellularLocation>
        <location evidence="2">Cell membrane</location>
        <topology evidence="2">Multi-pass membrane protein</topology>
    </subcellularLocation>
</comment>
<dbReference type="Proteomes" id="UP001324384">
    <property type="component" value="Chromosome"/>
</dbReference>
<evidence type="ECO:0000313" key="15">
    <source>
        <dbReference type="Proteomes" id="UP001324384"/>
    </source>
</evidence>
<dbReference type="SUPFAM" id="SSF55874">
    <property type="entry name" value="ATPase domain of HSP90 chaperone/DNA topoisomerase II/histidine kinase"/>
    <property type="match status" value="1"/>
</dbReference>
<evidence type="ECO:0000256" key="10">
    <source>
        <dbReference type="SAM" id="MobiDB-lite"/>
    </source>
</evidence>
<dbReference type="Pfam" id="PF00672">
    <property type="entry name" value="HAMP"/>
    <property type="match status" value="1"/>
</dbReference>
<protein>
    <recommendedName>
        <fullName evidence="3">histidine kinase</fullName>
        <ecNumber evidence="3">2.7.13.3</ecNumber>
    </recommendedName>
</protein>
<dbReference type="RefSeq" id="WP_327037428.1">
    <property type="nucleotide sequence ID" value="NZ_CP139961.1"/>
</dbReference>
<dbReference type="GO" id="GO:0005524">
    <property type="term" value="F:ATP binding"/>
    <property type="evidence" value="ECO:0007669"/>
    <property type="project" value="UniProtKB-KW"/>
</dbReference>
<dbReference type="Gene3D" id="3.30.565.10">
    <property type="entry name" value="Histidine kinase-like ATPase, C-terminal domain"/>
    <property type="match status" value="1"/>
</dbReference>
<organism evidence="14 15">
    <name type="scientific">Moraxella canis</name>
    <dbReference type="NCBI Taxonomy" id="90239"/>
    <lineage>
        <taxon>Bacteria</taxon>
        <taxon>Pseudomonadati</taxon>
        <taxon>Pseudomonadota</taxon>
        <taxon>Gammaproteobacteria</taxon>
        <taxon>Moraxellales</taxon>
        <taxon>Moraxellaceae</taxon>
        <taxon>Moraxella</taxon>
    </lineage>
</organism>
<dbReference type="EC" id="2.7.13.3" evidence="3"/>
<evidence type="ECO:0000256" key="5">
    <source>
        <dbReference type="ARBA" id="ARBA00022553"/>
    </source>
</evidence>
<proteinExistence type="predicted"/>
<dbReference type="Pfam" id="PF02518">
    <property type="entry name" value="HATPase_c"/>
    <property type="match status" value="1"/>
</dbReference>
<dbReference type="PROSITE" id="PS50885">
    <property type="entry name" value="HAMP"/>
    <property type="match status" value="1"/>
</dbReference>
<dbReference type="InterPro" id="IPR036890">
    <property type="entry name" value="HATPase_C_sf"/>
</dbReference>
<dbReference type="Gene3D" id="1.10.287.130">
    <property type="match status" value="1"/>
</dbReference>
<keyword evidence="7" id="KW-0547">Nucleotide-binding</keyword>
<feature type="transmembrane region" description="Helical" evidence="11">
    <location>
        <begin position="166"/>
        <end position="188"/>
    </location>
</feature>
<evidence type="ECO:0000256" key="11">
    <source>
        <dbReference type="SAM" id="Phobius"/>
    </source>
</evidence>
<feature type="transmembrane region" description="Helical" evidence="11">
    <location>
        <begin position="18"/>
        <end position="40"/>
    </location>
</feature>
<feature type="region of interest" description="Disordered" evidence="10">
    <location>
        <begin position="412"/>
        <end position="441"/>
    </location>
</feature>
<dbReference type="SMART" id="SM00304">
    <property type="entry name" value="HAMP"/>
    <property type="match status" value="1"/>
</dbReference>
<dbReference type="PRINTS" id="PR00344">
    <property type="entry name" value="BCTRLSENSOR"/>
</dbReference>
<evidence type="ECO:0000256" key="1">
    <source>
        <dbReference type="ARBA" id="ARBA00000085"/>
    </source>
</evidence>
<dbReference type="Gene3D" id="6.10.340.10">
    <property type="match status" value="1"/>
</dbReference>
<keyword evidence="6" id="KW-0808">Transferase</keyword>
<keyword evidence="11" id="KW-1133">Transmembrane helix</keyword>
<dbReference type="InterPro" id="IPR005467">
    <property type="entry name" value="His_kinase_dom"/>
</dbReference>
<keyword evidence="11" id="KW-0472">Membrane</keyword>
<dbReference type="InterPro" id="IPR050980">
    <property type="entry name" value="2C_sensor_his_kinase"/>
</dbReference>
<reference evidence="14 15" key="1">
    <citation type="submission" date="2023-12" db="EMBL/GenBank/DDBJ databases">
        <title>Genome sequencing and assembly of bacterial species from a model synthetic community.</title>
        <authorList>
            <person name="Hogle S.L."/>
        </authorList>
    </citation>
    <scope>NUCLEOTIDE SEQUENCE [LARGE SCALE GENOMIC DNA]</scope>
    <source>
        <strain evidence="14 15">HAMBI_2792</strain>
    </source>
</reference>
<evidence type="ECO:0000256" key="9">
    <source>
        <dbReference type="ARBA" id="ARBA00022840"/>
    </source>
</evidence>
<evidence type="ECO:0000313" key="14">
    <source>
        <dbReference type="EMBL" id="WQE03306.1"/>
    </source>
</evidence>
<keyword evidence="8" id="KW-0418">Kinase</keyword>
<dbReference type="CDD" id="cd06225">
    <property type="entry name" value="HAMP"/>
    <property type="match status" value="1"/>
</dbReference>
<evidence type="ECO:0000256" key="8">
    <source>
        <dbReference type="ARBA" id="ARBA00022777"/>
    </source>
</evidence>
<accession>A0ABZ0WVM6</accession>